<dbReference type="InterPro" id="IPR003156">
    <property type="entry name" value="DHHA1_dom"/>
</dbReference>
<dbReference type="Gene3D" id="3.10.310.30">
    <property type="match status" value="1"/>
</dbReference>
<reference evidence="4" key="1">
    <citation type="submission" date="2020-07" db="EMBL/GenBank/DDBJ databases">
        <title>novel species isolated from the respiratory tract of Marmot.</title>
        <authorList>
            <person name="Zhang G."/>
        </authorList>
    </citation>
    <scope>NUCLEOTIDE SEQUENCE [LARGE SCALE GENOMIC DNA]</scope>
    <source>
        <strain evidence="4">686</strain>
    </source>
</reference>
<dbReference type="Pfam" id="PF01368">
    <property type="entry name" value="DHH"/>
    <property type="match status" value="1"/>
</dbReference>
<organism evidence="3 4">
    <name type="scientific">Gordonia jinghuaiqii</name>
    <dbReference type="NCBI Taxonomy" id="2758710"/>
    <lineage>
        <taxon>Bacteria</taxon>
        <taxon>Bacillati</taxon>
        <taxon>Actinomycetota</taxon>
        <taxon>Actinomycetes</taxon>
        <taxon>Mycobacteriales</taxon>
        <taxon>Gordoniaceae</taxon>
        <taxon>Gordonia</taxon>
    </lineage>
</organism>
<accession>A0A7D7R011</accession>
<gene>
    <name evidence="3" type="ORF">H1R19_10375</name>
</gene>
<dbReference type="AlphaFoldDB" id="A0A7D7R011"/>
<dbReference type="Proteomes" id="UP000515663">
    <property type="component" value="Chromosome"/>
</dbReference>
<dbReference type="SUPFAM" id="SSF64182">
    <property type="entry name" value="DHH phosphoesterases"/>
    <property type="match status" value="1"/>
</dbReference>
<evidence type="ECO:0000259" key="2">
    <source>
        <dbReference type="Pfam" id="PF02272"/>
    </source>
</evidence>
<feature type="domain" description="DDH" evidence="1">
    <location>
        <begin position="19"/>
        <end position="159"/>
    </location>
</feature>
<protein>
    <submittedName>
        <fullName evidence="3">Bifunctional oligoribonuclease/PAP phosphatase NrnA</fullName>
    </submittedName>
</protein>
<dbReference type="RefSeq" id="WP_188329063.1">
    <property type="nucleotide sequence ID" value="NZ_CP059491.1"/>
</dbReference>
<dbReference type="InterPro" id="IPR051319">
    <property type="entry name" value="Oligoribo/pAp-PDE_c-di-AMP_PDE"/>
</dbReference>
<dbReference type="InterPro" id="IPR038763">
    <property type="entry name" value="DHH_sf"/>
</dbReference>
<evidence type="ECO:0000313" key="3">
    <source>
        <dbReference type="EMBL" id="QMT03448.1"/>
    </source>
</evidence>
<dbReference type="PANTHER" id="PTHR47618:SF1">
    <property type="entry name" value="BIFUNCTIONAL OLIGORIBONUCLEASE AND PAP PHOSPHATASE NRNA"/>
    <property type="match status" value="1"/>
</dbReference>
<sequence>MSRSSSAAIAARLASATAVTICCHVRPDADTIGSGLALGLALDRRGVDVEVSYPGAEQLPASLAGLPGSKLLCAPAQVVGHPLVVAVDAATLGRLETLGETFSRAETSITIDHHASNPGFGDLDLIDPAADCTAVLVLDVLDELGVALDADIATCIYAGLSTDTGSFRWARAESFRVAARLLEAGVDARKWSRVLFDSHPFPWLSMMARVLASAQLEPAACNGEGLVYAVVDHEALAGMSWEESESVIDTVRTTREAEVAAVFKEGEPGTWTVSLRSKDTVDLVPIARSHGGGGHRQASGYSDTGTADEVVARLLESL</sequence>
<evidence type="ECO:0000259" key="1">
    <source>
        <dbReference type="Pfam" id="PF01368"/>
    </source>
</evidence>
<evidence type="ECO:0000313" key="4">
    <source>
        <dbReference type="Proteomes" id="UP000515663"/>
    </source>
</evidence>
<dbReference type="EMBL" id="CP059491">
    <property type="protein sequence ID" value="QMT03448.1"/>
    <property type="molecule type" value="Genomic_DNA"/>
</dbReference>
<keyword evidence="4" id="KW-1185">Reference proteome</keyword>
<dbReference type="InterPro" id="IPR001667">
    <property type="entry name" value="DDH_dom"/>
</dbReference>
<dbReference type="Gene3D" id="3.90.1640.10">
    <property type="entry name" value="inorganic pyrophosphatase (n-terminal core)"/>
    <property type="match status" value="1"/>
</dbReference>
<dbReference type="GO" id="GO:0003676">
    <property type="term" value="F:nucleic acid binding"/>
    <property type="evidence" value="ECO:0007669"/>
    <property type="project" value="InterPro"/>
</dbReference>
<feature type="domain" description="DHHA1" evidence="2">
    <location>
        <begin position="236"/>
        <end position="312"/>
    </location>
</feature>
<name>A0A7D7R011_9ACTN</name>
<dbReference type="KEGG" id="gji:H1R19_10375"/>
<dbReference type="PANTHER" id="PTHR47618">
    <property type="entry name" value="BIFUNCTIONAL OLIGORIBONUCLEASE AND PAP PHOSPHATASE NRNA"/>
    <property type="match status" value="1"/>
</dbReference>
<dbReference type="Pfam" id="PF02272">
    <property type="entry name" value="DHHA1"/>
    <property type="match status" value="1"/>
</dbReference>
<proteinExistence type="predicted"/>